<dbReference type="InterPro" id="IPR014519">
    <property type="entry name" value="UCP024492"/>
</dbReference>
<dbReference type="EMBL" id="CP045929">
    <property type="protein sequence ID" value="QGK70432.1"/>
    <property type="molecule type" value="Genomic_DNA"/>
</dbReference>
<accession>A0A5Q3Q7H9</accession>
<protein>
    <submittedName>
        <fullName evidence="1">DUF488 family protein</fullName>
    </submittedName>
</protein>
<keyword evidence="2" id="KW-1185">Reference proteome</keyword>
<evidence type="ECO:0000313" key="1">
    <source>
        <dbReference type="EMBL" id="QGK70432.1"/>
    </source>
</evidence>
<evidence type="ECO:0000313" key="2">
    <source>
        <dbReference type="Proteomes" id="UP000371041"/>
    </source>
</evidence>
<name>A0A5Q3Q7H9_9PSEU</name>
<dbReference type="Proteomes" id="UP000371041">
    <property type="component" value="Chromosome"/>
</dbReference>
<dbReference type="AlphaFoldDB" id="A0A5Q3Q7H9"/>
<gene>
    <name evidence="1" type="ORF">GIY23_13675</name>
</gene>
<dbReference type="PANTHER" id="PTHR39337:SF1">
    <property type="entry name" value="BLR5642 PROTEIN"/>
    <property type="match status" value="1"/>
</dbReference>
<dbReference type="KEGG" id="sace:GIY23_13675"/>
<dbReference type="PANTHER" id="PTHR39337">
    <property type="entry name" value="BLR5642 PROTEIN"/>
    <property type="match status" value="1"/>
</dbReference>
<dbReference type="RefSeq" id="WP_154077014.1">
    <property type="nucleotide sequence ID" value="NZ_CP045929.1"/>
</dbReference>
<reference evidence="2" key="1">
    <citation type="submission" date="2019-11" db="EMBL/GenBank/DDBJ databases">
        <title>The complete genome sequence of Saccharopolyspora sp. E2A.</title>
        <authorList>
            <person name="Zhang G."/>
        </authorList>
    </citation>
    <scope>NUCLEOTIDE SEQUENCE [LARGE SCALE GENOMIC DNA]</scope>
    <source>
        <strain evidence="2">E2A</strain>
    </source>
</reference>
<sequence length="172" mass="19749">MVEVLTFGHGTATQEEMIRLLHDAEVAEVVDVRSAPGSRRNPHVAKAALEEWLPAHDVGYRWEPRLGGFRKLPPDSPDRLWRNDSFRAYAAHMRTPDFVDAARELVEDSATHRVTIMCSETVWWRCHRRMIADFLHVAHDVLVRHLMHDGTMPEHEPLSGVRTRADGLLVYD</sequence>
<dbReference type="PIRSF" id="PIRSF024492">
    <property type="entry name" value="UCP024492"/>
    <property type="match status" value="1"/>
</dbReference>
<dbReference type="Pfam" id="PF04343">
    <property type="entry name" value="DUF488"/>
    <property type="match status" value="1"/>
</dbReference>
<proteinExistence type="predicted"/>
<organism evidence="1 2">
    <name type="scientific">Allosaccharopolyspora coralli</name>
    <dbReference type="NCBI Taxonomy" id="2665642"/>
    <lineage>
        <taxon>Bacteria</taxon>
        <taxon>Bacillati</taxon>
        <taxon>Actinomycetota</taxon>
        <taxon>Actinomycetes</taxon>
        <taxon>Pseudonocardiales</taxon>
        <taxon>Pseudonocardiaceae</taxon>
        <taxon>Allosaccharopolyspora</taxon>
    </lineage>
</organism>
<dbReference type="InterPro" id="IPR007438">
    <property type="entry name" value="DUF488"/>
</dbReference>